<feature type="region of interest" description="Disordered" evidence="1">
    <location>
        <begin position="132"/>
        <end position="184"/>
    </location>
</feature>
<evidence type="ECO:0000313" key="2">
    <source>
        <dbReference type="EMBL" id="VIO59791.1"/>
    </source>
</evidence>
<name>A0A4E9E087_GIBZA</name>
<organism evidence="2">
    <name type="scientific">Gibberella zeae</name>
    <name type="common">Wheat head blight fungus</name>
    <name type="synonym">Fusarium graminearum</name>
    <dbReference type="NCBI Taxonomy" id="5518"/>
    <lineage>
        <taxon>Eukaryota</taxon>
        <taxon>Fungi</taxon>
        <taxon>Dikarya</taxon>
        <taxon>Ascomycota</taxon>
        <taxon>Pezizomycotina</taxon>
        <taxon>Sordariomycetes</taxon>
        <taxon>Hypocreomycetidae</taxon>
        <taxon>Hypocreales</taxon>
        <taxon>Nectriaceae</taxon>
        <taxon>Fusarium</taxon>
    </lineage>
</organism>
<feature type="region of interest" description="Disordered" evidence="1">
    <location>
        <begin position="258"/>
        <end position="299"/>
    </location>
</feature>
<feature type="compositionally biased region" description="Basic and acidic residues" evidence="1">
    <location>
        <begin position="266"/>
        <end position="290"/>
    </location>
</feature>
<gene>
    <name evidence="2" type="ORF">FUG_LOCUS356100</name>
</gene>
<dbReference type="EMBL" id="CAAKMV010000141">
    <property type="protein sequence ID" value="VIO59791.1"/>
    <property type="molecule type" value="Genomic_DNA"/>
</dbReference>
<sequence>MLVTLRCKELTNNTFPRINQFIDCLRCTDTELTMWINRMIPACTSGGKRKRKKVHRTAATKRSTARAYRVKMYKNRSEADKEAQRAYVQEWKAKRLAGIIRKLERQQQRRKNRIEAEKITIAEKEKFRKQRLAASKSAEQKEAERVALNEHRREKNRAASLSEEKKAEGRAKNAESERERRKIQNLLKTEEQREREREYARMNAIPELVERKEANCQKRWAAKTEEEKNEVREKRWAAKKRAWDAKSPEEQLAERVKQRAQSAVQRAKEKTKKEAQEAEELARRSTRDNSGRPAGGIIRSSEEMTVCELDLFASLARMERELHHKKRDVEMIMRDWKRFWSKVFDGWNSACRVDEDMPIEPPTFPNTDVLVGVLSRDHPPTEECPSRKKPPERRRGADVFLSATTKATNDTVDFVWKDSQGKIVNPSHVRITVGKYTSAMYLAIERYDNSLTKAYDELNDARIINYARRVVLFFAKEGGGYGTFYPRWFNPPTLKEPELARPRARTLAKRWAELLDMIEG</sequence>
<reference evidence="2" key="1">
    <citation type="submission" date="2019-04" db="EMBL/GenBank/DDBJ databases">
        <authorList>
            <person name="Melise S."/>
            <person name="Noan J."/>
            <person name="Okalmin O."/>
        </authorList>
    </citation>
    <scope>NUCLEOTIDE SEQUENCE</scope>
    <source>
        <strain evidence="2">FN9</strain>
    </source>
</reference>
<evidence type="ECO:0000256" key="1">
    <source>
        <dbReference type="SAM" id="MobiDB-lite"/>
    </source>
</evidence>
<protein>
    <submittedName>
        <fullName evidence="2">Uncharacterized protein</fullName>
    </submittedName>
</protein>
<accession>A0A4E9E087</accession>
<feature type="compositionally biased region" description="Basic and acidic residues" evidence="1">
    <location>
        <begin position="138"/>
        <end position="184"/>
    </location>
</feature>
<dbReference type="AlphaFoldDB" id="A0A4E9E087"/>
<proteinExistence type="predicted"/>